<dbReference type="RefSeq" id="WP_249298893.1">
    <property type="nucleotide sequence ID" value="NZ_JACRSP010000001.1"/>
</dbReference>
<dbReference type="AlphaFoldDB" id="A0A926DDE1"/>
<evidence type="ECO:0000313" key="2">
    <source>
        <dbReference type="EMBL" id="MBC8535259.1"/>
    </source>
</evidence>
<keyword evidence="3" id="KW-1185">Reference proteome</keyword>
<sequence>MKKLTRRALLVAGICCALGIVMLLTGLSLGARHSFYILNNRVYFYEDSSYVAVEETVAAFRELSVDISFADVSVELSDHYGYEYGFLDERVTPEVTLDGDRLTVRQKHGSAPLHIGFSAKSNYLELYLPKEAALTLADIRLASGKLICSGLTADELKLKLDFGNMTLSSLTAKAADIDLASGSLKLSDSAMDSLRYDVDFGSSEFRGFSGGAVVINSASSGIRLVDSSFDSLSIGQDFGDITATGLTTGALRLSQSSGSSELTGSIRGQTDIKVDFGSCKIITDLAESAYNFDLNADFGSVKVNGKKQSDRFLTENSAENAIRAAISSGSVTVTTN</sequence>
<organism evidence="2 3">
    <name type="scientific">Feifania hominis</name>
    <dbReference type="NCBI Taxonomy" id="2763660"/>
    <lineage>
        <taxon>Bacteria</taxon>
        <taxon>Bacillati</taxon>
        <taxon>Bacillota</taxon>
        <taxon>Clostridia</taxon>
        <taxon>Eubacteriales</taxon>
        <taxon>Feifaniaceae</taxon>
        <taxon>Feifania</taxon>
    </lineage>
</organism>
<dbReference type="Proteomes" id="UP000620366">
    <property type="component" value="Unassembled WGS sequence"/>
</dbReference>
<dbReference type="Pfam" id="PF13349">
    <property type="entry name" value="DUF4097"/>
    <property type="match status" value="1"/>
</dbReference>
<comment type="caution">
    <text evidence="2">The sequence shown here is derived from an EMBL/GenBank/DDBJ whole genome shotgun (WGS) entry which is preliminary data.</text>
</comment>
<dbReference type="Gene3D" id="2.160.20.120">
    <property type="match status" value="1"/>
</dbReference>
<protein>
    <submittedName>
        <fullName evidence="2">DUF4097 family beta strand repeat protein</fullName>
    </submittedName>
</protein>
<accession>A0A926DDE1</accession>
<gene>
    <name evidence="2" type="ORF">H8695_00910</name>
</gene>
<evidence type="ECO:0000313" key="3">
    <source>
        <dbReference type="Proteomes" id="UP000620366"/>
    </source>
</evidence>
<proteinExistence type="predicted"/>
<evidence type="ECO:0000259" key="1">
    <source>
        <dbReference type="Pfam" id="PF13349"/>
    </source>
</evidence>
<reference evidence="2" key="1">
    <citation type="submission" date="2020-08" db="EMBL/GenBank/DDBJ databases">
        <title>Genome public.</title>
        <authorList>
            <person name="Liu C."/>
            <person name="Sun Q."/>
        </authorList>
    </citation>
    <scope>NUCLEOTIDE SEQUENCE</scope>
    <source>
        <strain evidence="2">BX7</strain>
    </source>
</reference>
<name>A0A926DDE1_9FIRM</name>
<feature type="domain" description="DUF4097" evidence="1">
    <location>
        <begin position="61"/>
        <end position="257"/>
    </location>
</feature>
<dbReference type="EMBL" id="JACRSP010000001">
    <property type="protein sequence ID" value="MBC8535259.1"/>
    <property type="molecule type" value="Genomic_DNA"/>
</dbReference>
<dbReference type="InterPro" id="IPR025164">
    <property type="entry name" value="Toastrack_DUF4097"/>
</dbReference>